<reference evidence="2 3" key="1">
    <citation type="journal article" date="2015" name="Proc. Natl. Acad. Sci. U.S.A.">
        <title>The resurrection genome of Boea hygrometrica: A blueprint for survival of dehydration.</title>
        <authorList>
            <person name="Xiao L."/>
            <person name="Yang G."/>
            <person name="Zhang L."/>
            <person name="Yang X."/>
            <person name="Zhao S."/>
            <person name="Ji Z."/>
            <person name="Zhou Q."/>
            <person name="Hu M."/>
            <person name="Wang Y."/>
            <person name="Chen M."/>
            <person name="Xu Y."/>
            <person name="Jin H."/>
            <person name="Xiao X."/>
            <person name="Hu G."/>
            <person name="Bao F."/>
            <person name="Hu Y."/>
            <person name="Wan P."/>
            <person name="Li L."/>
            <person name="Deng X."/>
            <person name="Kuang T."/>
            <person name="Xiang C."/>
            <person name="Zhu J.K."/>
            <person name="Oliver M.J."/>
            <person name="He Y."/>
        </authorList>
    </citation>
    <scope>NUCLEOTIDE SEQUENCE [LARGE SCALE GENOMIC DNA]</scope>
    <source>
        <strain evidence="3">cv. XS01</strain>
    </source>
</reference>
<proteinExistence type="predicted"/>
<sequence length="123" mass="13257">MRNQCAPSPTSSGASHRAASPIVDQQRPRGGATRPASGATTSATAGQHASSDLREAAQHRRPPRATGAHGVARHACEIARLLAPPHAAAARWSRSRFSFSDLKFKTLDTIMAIRMIRSEKHWL</sequence>
<organism evidence="2 3">
    <name type="scientific">Dorcoceras hygrometricum</name>
    <dbReference type="NCBI Taxonomy" id="472368"/>
    <lineage>
        <taxon>Eukaryota</taxon>
        <taxon>Viridiplantae</taxon>
        <taxon>Streptophyta</taxon>
        <taxon>Embryophyta</taxon>
        <taxon>Tracheophyta</taxon>
        <taxon>Spermatophyta</taxon>
        <taxon>Magnoliopsida</taxon>
        <taxon>eudicotyledons</taxon>
        <taxon>Gunneridae</taxon>
        <taxon>Pentapetalae</taxon>
        <taxon>asterids</taxon>
        <taxon>lamiids</taxon>
        <taxon>Lamiales</taxon>
        <taxon>Gesneriaceae</taxon>
        <taxon>Didymocarpoideae</taxon>
        <taxon>Trichosporeae</taxon>
        <taxon>Loxocarpinae</taxon>
        <taxon>Dorcoceras</taxon>
    </lineage>
</organism>
<dbReference type="Proteomes" id="UP000250235">
    <property type="component" value="Unassembled WGS sequence"/>
</dbReference>
<keyword evidence="3" id="KW-1185">Reference proteome</keyword>
<protein>
    <submittedName>
        <fullName evidence="2">Uncharacterized protein</fullName>
    </submittedName>
</protein>
<evidence type="ECO:0000313" key="3">
    <source>
        <dbReference type="Proteomes" id="UP000250235"/>
    </source>
</evidence>
<evidence type="ECO:0000313" key="2">
    <source>
        <dbReference type="EMBL" id="KZV16239.1"/>
    </source>
</evidence>
<name>A0A2Z7A467_9LAMI</name>
<dbReference type="AlphaFoldDB" id="A0A2Z7A467"/>
<feature type="region of interest" description="Disordered" evidence="1">
    <location>
        <begin position="1"/>
        <end position="71"/>
    </location>
</feature>
<gene>
    <name evidence="2" type="ORF">F511_26256</name>
</gene>
<feature type="compositionally biased region" description="Low complexity" evidence="1">
    <location>
        <begin position="30"/>
        <end position="50"/>
    </location>
</feature>
<evidence type="ECO:0000256" key="1">
    <source>
        <dbReference type="SAM" id="MobiDB-lite"/>
    </source>
</evidence>
<feature type="compositionally biased region" description="Polar residues" evidence="1">
    <location>
        <begin position="1"/>
        <end position="14"/>
    </location>
</feature>
<accession>A0A2Z7A467</accession>
<dbReference type="EMBL" id="KV019143">
    <property type="protein sequence ID" value="KZV16239.1"/>
    <property type="molecule type" value="Genomic_DNA"/>
</dbReference>